<dbReference type="SUPFAM" id="SSF55729">
    <property type="entry name" value="Acyl-CoA N-acyltransferases (Nat)"/>
    <property type="match status" value="1"/>
</dbReference>
<gene>
    <name evidence="4" type="ORF">GQ602_005170</name>
</gene>
<dbReference type="Gene3D" id="3.40.630.30">
    <property type="match status" value="1"/>
</dbReference>
<evidence type="ECO:0000256" key="3">
    <source>
        <dbReference type="SAM" id="SignalP"/>
    </source>
</evidence>
<sequence>MAMMLWVTLCWYFHRPDPCPGRVWSVEVRAEGLLRGASLLSKLERMGLVAARDSSVVASTDGGFFVERSVFWQTPARLFLFTLEPVHQPPSASPHHHDGTPAPLGPFSSTSHLPTYFPPAPLPYTLTNTIRHPSVLAPPEWPTSSTPASSPPSTNTSPSASRPPPPPDPLQRPLGPNPSPGPSPSQPPRSDTDLLRDWHAIPRVSEFWGPFQPDYLGRLLADPHSFPAIGLWDGVPFGYFELYWAKEDLLGRHAPDDVRDWDRGIHVMIGEEWARGRVAAWLTSLVHWCFIADLRTMSVCLEPRVDNSRMLRHLETLGFVKEKTVTLPHKQSWYVTLRRESWQGPSL</sequence>
<name>A0A8H4Q5N9_9HYPO</name>
<feature type="signal peptide" evidence="3">
    <location>
        <begin position="1"/>
        <end position="21"/>
    </location>
</feature>
<evidence type="ECO:0000256" key="2">
    <source>
        <dbReference type="SAM" id="MobiDB-lite"/>
    </source>
</evidence>
<evidence type="ECO:0000313" key="5">
    <source>
        <dbReference type="Proteomes" id="UP000562929"/>
    </source>
</evidence>
<evidence type="ECO:0000313" key="4">
    <source>
        <dbReference type="EMBL" id="KAF4585865.1"/>
    </source>
</evidence>
<feature type="compositionally biased region" description="Low complexity" evidence="2">
    <location>
        <begin position="142"/>
        <end position="160"/>
    </location>
</feature>
<dbReference type="GO" id="GO:0016410">
    <property type="term" value="F:N-acyltransferase activity"/>
    <property type="evidence" value="ECO:0007669"/>
    <property type="project" value="TreeGrafter"/>
</dbReference>
<proteinExistence type="inferred from homology"/>
<dbReference type="Proteomes" id="UP000562929">
    <property type="component" value="Unassembled WGS sequence"/>
</dbReference>
<dbReference type="InterPro" id="IPR016181">
    <property type="entry name" value="Acyl_CoA_acyltransferase"/>
</dbReference>
<feature type="compositionally biased region" description="Pro residues" evidence="2">
    <location>
        <begin position="161"/>
        <end position="187"/>
    </location>
</feature>
<feature type="region of interest" description="Disordered" evidence="2">
    <location>
        <begin position="89"/>
        <end position="110"/>
    </location>
</feature>
<comment type="caution">
    <text evidence="4">The sequence shown here is derived from an EMBL/GenBank/DDBJ whole genome shotgun (WGS) entry which is preliminary data.</text>
</comment>
<dbReference type="Pfam" id="PF13523">
    <property type="entry name" value="Acetyltransf_8"/>
    <property type="match status" value="1"/>
</dbReference>
<keyword evidence="5" id="KW-1185">Reference proteome</keyword>
<dbReference type="EMBL" id="JAACLJ010000005">
    <property type="protein sequence ID" value="KAF4585865.1"/>
    <property type="molecule type" value="Genomic_DNA"/>
</dbReference>
<keyword evidence="4" id="KW-0808">Transferase</keyword>
<evidence type="ECO:0000256" key="1">
    <source>
        <dbReference type="ARBA" id="ARBA00009893"/>
    </source>
</evidence>
<accession>A0A8H4Q5N9</accession>
<comment type="similarity">
    <text evidence="1">Belongs to the lysine N-acyltransferase MbtK family.</text>
</comment>
<feature type="region of interest" description="Disordered" evidence="2">
    <location>
        <begin position="135"/>
        <end position="193"/>
    </location>
</feature>
<dbReference type="AlphaFoldDB" id="A0A8H4Q5N9"/>
<keyword evidence="3" id="KW-0732">Signal</keyword>
<protein>
    <submittedName>
        <fullName evidence="4">N(6)-hydroxylysine O-acetyltransferase</fullName>
    </submittedName>
</protein>
<dbReference type="PANTHER" id="PTHR31438:SF1">
    <property type="entry name" value="LYSINE N-ACYLTRANSFERASE C17G9.06C-RELATED"/>
    <property type="match status" value="1"/>
</dbReference>
<dbReference type="PANTHER" id="PTHR31438">
    <property type="entry name" value="LYSINE N-ACYLTRANSFERASE C17G9.06C-RELATED"/>
    <property type="match status" value="1"/>
</dbReference>
<feature type="chain" id="PRO_5034092587" evidence="3">
    <location>
        <begin position="22"/>
        <end position="347"/>
    </location>
</feature>
<reference evidence="4 5" key="1">
    <citation type="journal article" date="2020" name="G3 (Bethesda)">
        <title>Genetic Underpinnings of Host Manipulation by Ophiocordyceps as Revealed by Comparative Transcriptomics.</title>
        <authorList>
            <person name="Will I."/>
            <person name="Das B."/>
            <person name="Trinh T."/>
            <person name="Brachmann A."/>
            <person name="Ohm R.A."/>
            <person name="de Bekker C."/>
        </authorList>
    </citation>
    <scope>NUCLEOTIDE SEQUENCE [LARGE SCALE GENOMIC DNA]</scope>
    <source>
        <strain evidence="4 5">EC05</strain>
    </source>
</reference>
<organism evidence="4 5">
    <name type="scientific">Ophiocordyceps camponoti-floridani</name>
    <dbReference type="NCBI Taxonomy" id="2030778"/>
    <lineage>
        <taxon>Eukaryota</taxon>
        <taxon>Fungi</taxon>
        <taxon>Dikarya</taxon>
        <taxon>Ascomycota</taxon>
        <taxon>Pezizomycotina</taxon>
        <taxon>Sordariomycetes</taxon>
        <taxon>Hypocreomycetidae</taxon>
        <taxon>Hypocreales</taxon>
        <taxon>Ophiocordycipitaceae</taxon>
        <taxon>Ophiocordyceps</taxon>
    </lineage>
</organism>
<dbReference type="OrthoDB" id="448427at2759"/>